<evidence type="ECO:0000313" key="2">
    <source>
        <dbReference type="Proteomes" id="UP000298781"/>
    </source>
</evidence>
<dbReference type="Proteomes" id="UP000298781">
    <property type="component" value="Chromosome"/>
</dbReference>
<sequence>MIVDDRRVIDAVGAAARRSSKRALLFEPSPAEARISPTISLDGASGARLWTDERQNRLDTVTARSTAESGRLPS</sequence>
<dbReference type="OrthoDB" id="330924at2"/>
<organism evidence="1 2">
    <name type="scientific">Phreatobacter stygius</name>
    <dbReference type="NCBI Taxonomy" id="1940610"/>
    <lineage>
        <taxon>Bacteria</taxon>
        <taxon>Pseudomonadati</taxon>
        <taxon>Pseudomonadota</taxon>
        <taxon>Alphaproteobacteria</taxon>
        <taxon>Hyphomicrobiales</taxon>
        <taxon>Phreatobacteraceae</taxon>
        <taxon>Phreatobacter</taxon>
    </lineage>
</organism>
<dbReference type="AlphaFoldDB" id="A0A4D7AUY6"/>
<keyword evidence="2" id="KW-1185">Reference proteome</keyword>
<proteinExistence type="predicted"/>
<protein>
    <submittedName>
        <fullName evidence="1">Uncharacterized protein</fullName>
    </submittedName>
</protein>
<reference evidence="1 2" key="1">
    <citation type="submission" date="2019-04" db="EMBL/GenBank/DDBJ databases">
        <title>Phreatobacter aquaticus sp. nov.</title>
        <authorList>
            <person name="Choi A."/>
        </authorList>
    </citation>
    <scope>NUCLEOTIDE SEQUENCE [LARGE SCALE GENOMIC DNA]</scope>
    <source>
        <strain evidence="1 2">KCTC 52518</strain>
    </source>
</reference>
<dbReference type="EMBL" id="CP039690">
    <property type="protein sequence ID" value="QCI62823.1"/>
    <property type="molecule type" value="Genomic_DNA"/>
</dbReference>
<name>A0A4D7AUY6_9HYPH</name>
<dbReference type="KEGG" id="pstg:E8M01_00325"/>
<accession>A0A4D7AUY6</accession>
<dbReference type="RefSeq" id="WP_136958286.1">
    <property type="nucleotide sequence ID" value="NZ_CP039690.1"/>
</dbReference>
<gene>
    <name evidence="1" type="ORF">E8M01_00325</name>
</gene>
<evidence type="ECO:0000313" key="1">
    <source>
        <dbReference type="EMBL" id="QCI62823.1"/>
    </source>
</evidence>